<dbReference type="AlphaFoldDB" id="A0A1V0GMY1"/>
<dbReference type="eggNOG" id="COG3306">
    <property type="taxonomic scope" value="Bacteria"/>
</dbReference>
<geneLocation type="plasmid" evidence="1 2">
    <name>unnamed1</name>
</geneLocation>
<organism evidence="1 2">
    <name type="scientific">Paracoccus yeei</name>
    <dbReference type="NCBI Taxonomy" id="147645"/>
    <lineage>
        <taxon>Bacteria</taxon>
        <taxon>Pseudomonadati</taxon>
        <taxon>Pseudomonadota</taxon>
        <taxon>Alphaproteobacteria</taxon>
        <taxon>Rhodobacterales</taxon>
        <taxon>Paracoccaceae</taxon>
        <taxon>Paracoccus</taxon>
    </lineage>
</organism>
<dbReference type="EMBL" id="CP020441">
    <property type="protein sequence ID" value="ARC35195.1"/>
    <property type="molecule type" value="Genomic_DNA"/>
</dbReference>
<dbReference type="Proteomes" id="UP000191257">
    <property type="component" value="Plasmid unnamed1"/>
</dbReference>
<sequence>MNRISEILHDEGLAGIYSRLRYPKGRTATHDLPPIAARVQVIGGDATLAASLRQMLRMAGRPTLPEGAAPGTTRFHIDPDFTAASRHDERDVLILTSRTRADLAQVILHGRGCHALIDTVPARLDALIASGLPAERLFLAAEDVTGFRRGLFRFLVAGRAVDPDAIDLRSVMPEIAPATVPRLCLGLPETPARRASFQRQPVQGFRVFDGLRYDPGWIGAALSFRTMARACLDAGAPWAIFCEDDMLAAPDFEARLQVVQDYLRGVEWDVFSGLSTHVRDDYALQGVARFGGETFLHLDRTAGMVFNIFNRRALEWLADWRMDDHGARRVTIDRHLEAMPGMRVVTTRDFLVDHSDLLSSTAWGFSNRRYRSLIAASQRRLQAKAMQAPEGAIA</sequence>
<evidence type="ECO:0000313" key="1">
    <source>
        <dbReference type="EMBL" id="ARC35195.1"/>
    </source>
</evidence>
<protein>
    <submittedName>
        <fullName evidence="1">Uncharacterized protein</fullName>
    </submittedName>
</protein>
<gene>
    <name evidence="1" type="ORF">A6J80_01340</name>
</gene>
<name>A0A1V0GMY1_9RHOB</name>
<reference evidence="1" key="1">
    <citation type="submission" date="2017-12" db="EMBL/GenBank/DDBJ databases">
        <title>FDA dAtabase for Regulatory Grade micrObial Sequences (FDA-ARGOS): Supporting development and validation of Infectious Disease Dx tests.</title>
        <authorList>
            <person name="Campos J."/>
            <person name="Goldberg B."/>
            <person name="Tallon L."/>
            <person name="Sadzewicz L."/>
            <person name="Sengamalay N."/>
            <person name="Ott S."/>
            <person name="Godinez A."/>
            <person name="Nagaraj S."/>
            <person name="Vyas G."/>
            <person name="Aluvathingal J."/>
            <person name="Nadendla S."/>
            <person name="Geyer C."/>
            <person name="Nandy P."/>
            <person name="Hobson J."/>
            <person name="Sichtig H."/>
        </authorList>
    </citation>
    <scope>NUCLEOTIDE SEQUENCE</scope>
    <source>
        <strain evidence="1">FDAARGOS_252</strain>
        <plasmid evidence="1">unnamed1</plasmid>
    </source>
</reference>
<dbReference type="RefSeq" id="WP_080620193.1">
    <property type="nucleotide sequence ID" value="NZ_CAWMZI010000002.1"/>
</dbReference>
<dbReference type="KEGG" id="pye:A6J80_01340"/>
<evidence type="ECO:0000313" key="2">
    <source>
        <dbReference type="Proteomes" id="UP000191257"/>
    </source>
</evidence>
<proteinExistence type="predicted"/>
<keyword evidence="2" id="KW-1185">Reference proteome</keyword>
<accession>A0A1V0GMY1</accession>
<keyword evidence="1" id="KW-0614">Plasmid</keyword>